<feature type="signal peptide" evidence="2">
    <location>
        <begin position="1"/>
        <end position="20"/>
    </location>
</feature>
<feature type="chain" id="PRO_5046493736" evidence="2">
    <location>
        <begin position="21"/>
        <end position="208"/>
    </location>
</feature>
<dbReference type="RefSeq" id="XP_017857835.1">
    <property type="nucleotide sequence ID" value="XM_018002346.1"/>
</dbReference>
<keyword evidence="2" id="KW-0732">Signal</keyword>
<evidence type="ECO:0000256" key="2">
    <source>
        <dbReference type="SAM" id="SignalP"/>
    </source>
</evidence>
<accession>A0ABM1NS99</accession>
<dbReference type="Proteomes" id="UP000694904">
    <property type="component" value="Chromosome 3"/>
</dbReference>
<name>A0ABM1NS99_DROAR</name>
<dbReference type="GeneID" id="108610320"/>
<evidence type="ECO:0000313" key="4">
    <source>
        <dbReference type="RefSeq" id="XP_017857835.1"/>
    </source>
</evidence>
<evidence type="ECO:0000313" key="3">
    <source>
        <dbReference type="Proteomes" id="UP000694904"/>
    </source>
</evidence>
<protein>
    <submittedName>
        <fullName evidence="4">Uncharacterized protein LOC108610320 isoform X4</fullName>
    </submittedName>
</protein>
<reference evidence="4" key="3">
    <citation type="submission" date="2025-08" db="UniProtKB">
        <authorList>
            <consortium name="RefSeq"/>
        </authorList>
    </citation>
    <scope>IDENTIFICATION</scope>
    <source>
        <tissue evidence="4">Whole organism</tissue>
    </source>
</reference>
<proteinExistence type="predicted"/>
<feature type="compositionally biased region" description="Polar residues" evidence="1">
    <location>
        <begin position="189"/>
        <end position="208"/>
    </location>
</feature>
<reference evidence="3" key="2">
    <citation type="journal article" date="2016" name="G3 (Bethesda)">
        <title>Genome Evolution in Three Species of Cactophilic Drosophila.</title>
        <authorList>
            <person name="Sanchez-Flores A."/>
            <person name="Penazola F."/>
            <person name="Carpinteyro-Ponce J."/>
            <person name="Nazario-Yepiz N."/>
            <person name="Abreu-Goodger C."/>
            <person name="Machado C.A."/>
            <person name="Markow T.A."/>
        </authorList>
    </citation>
    <scope>NUCLEOTIDE SEQUENCE [LARGE SCALE GENOMIC DNA]</scope>
</reference>
<keyword evidence="3" id="KW-1185">Reference proteome</keyword>
<reference evidence="3" key="1">
    <citation type="journal article" date="1997" name="Nucleic Acids Res.">
        <title>tRNAscan-SE: a program for improved detection of transfer RNA genes in genomic sequence.</title>
        <authorList>
            <person name="Lowe T.M."/>
            <person name="Eddy S.R."/>
        </authorList>
    </citation>
    <scope>NUCLEOTIDE SEQUENCE [LARGE SCALE GENOMIC DNA]</scope>
</reference>
<feature type="region of interest" description="Disordered" evidence="1">
    <location>
        <begin position="175"/>
        <end position="208"/>
    </location>
</feature>
<organism evidence="3 4">
    <name type="scientific">Drosophila arizonae</name>
    <name type="common">Fruit fly</name>
    <dbReference type="NCBI Taxonomy" id="7263"/>
    <lineage>
        <taxon>Eukaryota</taxon>
        <taxon>Metazoa</taxon>
        <taxon>Ecdysozoa</taxon>
        <taxon>Arthropoda</taxon>
        <taxon>Hexapoda</taxon>
        <taxon>Insecta</taxon>
        <taxon>Pterygota</taxon>
        <taxon>Neoptera</taxon>
        <taxon>Endopterygota</taxon>
        <taxon>Diptera</taxon>
        <taxon>Brachycera</taxon>
        <taxon>Muscomorpha</taxon>
        <taxon>Ephydroidea</taxon>
        <taxon>Drosophilidae</taxon>
        <taxon>Drosophila</taxon>
    </lineage>
</organism>
<feature type="compositionally biased region" description="Low complexity" evidence="1">
    <location>
        <begin position="175"/>
        <end position="185"/>
    </location>
</feature>
<gene>
    <name evidence="4" type="primary">LOC108610320</name>
</gene>
<sequence>MWKLLLICIVMSALYTDGDAASSARKVSRRRRGYADGYAGGYASSGGGAGGYTGTYDDYDDYGYAPNVGITDPYLFHQQLTNQILAQNYATQHRIQQQIAAQQAYHDNLVRQNSYRGGSNSHRYAPSYALASGTIGANGHRQTAYISPANPASPNIVNRFGGSSSGGGGYKGVSVSSYSSSNGDGTSRRGAQTTVNDNGKVTSYSVHS</sequence>
<evidence type="ECO:0000256" key="1">
    <source>
        <dbReference type="SAM" id="MobiDB-lite"/>
    </source>
</evidence>